<organism evidence="1 2">
    <name type="scientific">Polarella glacialis</name>
    <name type="common">Dinoflagellate</name>
    <dbReference type="NCBI Taxonomy" id="89957"/>
    <lineage>
        <taxon>Eukaryota</taxon>
        <taxon>Sar</taxon>
        <taxon>Alveolata</taxon>
        <taxon>Dinophyceae</taxon>
        <taxon>Suessiales</taxon>
        <taxon>Suessiaceae</taxon>
        <taxon>Polarella</taxon>
    </lineage>
</organism>
<gene>
    <name evidence="1" type="ORF">PGLA2088_LOCUS32813</name>
</gene>
<dbReference type="Proteomes" id="UP000626109">
    <property type="component" value="Unassembled WGS sequence"/>
</dbReference>
<reference evidence="1" key="1">
    <citation type="submission" date="2021-02" db="EMBL/GenBank/DDBJ databases">
        <authorList>
            <person name="Dougan E. K."/>
            <person name="Rhodes N."/>
            <person name="Thang M."/>
            <person name="Chan C."/>
        </authorList>
    </citation>
    <scope>NUCLEOTIDE SEQUENCE</scope>
</reference>
<proteinExistence type="predicted"/>
<feature type="non-terminal residue" evidence="1">
    <location>
        <position position="92"/>
    </location>
</feature>
<protein>
    <submittedName>
        <fullName evidence="1">Uncharacterized protein</fullName>
    </submittedName>
</protein>
<comment type="caution">
    <text evidence="1">The sequence shown here is derived from an EMBL/GenBank/DDBJ whole genome shotgun (WGS) entry which is preliminary data.</text>
</comment>
<accession>A0A813KIN4</accession>
<name>A0A813KIN4_POLGL</name>
<sequence>FKQSNPFMPVEKLLCWSTLKMETKNLISTPVAPYLDFRTGRLPPGKVLEVRCLRIDAPDWRYELGHGWPAGVSLFVGEQRVLLKKPDDDKFE</sequence>
<evidence type="ECO:0000313" key="1">
    <source>
        <dbReference type="EMBL" id="CAE8703395.1"/>
    </source>
</evidence>
<dbReference type="EMBL" id="CAJNNW010030414">
    <property type="protein sequence ID" value="CAE8703395.1"/>
    <property type="molecule type" value="Genomic_DNA"/>
</dbReference>
<feature type="non-terminal residue" evidence="1">
    <location>
        <position position="1"/>
    </location>
</feature>
<dbReference type="AlphaFoldDB" id="A0A813KIN4"/>
<evidence type="ECO:0000313" key="2">
    <source>
        <dbReference type="Proteomes" id="UP000626109"/>
    </source>
</evidence>